<protein>
    <submittedName>
        <fullName evidence="2">cAMP-binding domain of CRP or a regulatory subunit of cAMP-dependent protein kinases</fullName>
    </submittedName>
</protein>
<dbReference type="SUPFAM" id="SSF51206">
    <property type="entry name" value="cAMP-binding domain-like"/>
    <property type="match status" value="1"/>
</dbReference>
<proteinExistence type="predicted"/>
<dbReference type="PROSITE" id="PS50042">
    <property type="entry name" value="CNMP_BINDING_3"/>
    <property type="match status" value="1"/>
</dbReference>
<keyword evidence="3" id="KW-1185">Reference proteome</keyword>
<gene>
    <name evidence="2" type="ORF">SAMN05421788_11160</name>
</gene>
<feature type="domain" description="Cyclic nucleotide-binding" evidence="1">
    <location>
        <begin position="24"/>
        <end position="59"/>
    </location>
</feature>
<dbReference type="InterPro" id="IPR000595">
    <property type="entry name" value="cNMP-bd_dom"/>
</dbReference>
<dbReference type="OrthoDB" id="758145at2"/>
<dbReference type="Pfam" id="PF00027">
    <property type="entry name" value="cNMP_binding"/>
    <property type="match status" value="1"/>
</dbReference>
<evidence type="ECO:0000313" key="3">
    <source>
        <dbReference type="Proteomes" id="UP000186917"/>
    </source>
</evidence>
<dbReference type="EMBL" id="FTOR01000011">
    <property type="protein sequence ID" value="SIT32227.1"/>
    <property type="molecule type" value="Genomic_DNA"/>
</dbReference>
<dbReference type="STRING" id="477680.SAMN05421788_11160"/>
<dbReference type="Gene3D" id="2.60.120.10">
    <property type="entry name" value="Jelly Rolls"/>
    <property type="match status" value="1"/>
</dbReference>
<dbReference type="AlphaFoldDB" id="A0A173MB32"/>
<dbReference type="Proteomes" id="UP000186917">
    <property type="component" value="Unassembled WGS sequence"/>
</dbReference>
<dbReference type="RefSeq" id="WP_076381922.1">
    <property type="nucleotide sequence ID" value="NZ_AP017422.1"/>
</dbReference>
<accession>A0A173MB32</accession>
<organism evidence="2 3">
    <name type="scientific">Filimonas lacunae</name>
    <dbReference type="NCBI Taxonomy" id="477680"/>
    <lineage>
        <taxon>Bacteria</taxon>
        <taxon>Pseudomonadati</taxon>
        <taxon>Bacteroidota</taxon>
        <taxon>Chitinophagia</taxon>
        <taxon>Chitinophagales</taxon>
        <taxon>Chitinophagaceae</taxon>
        <taxon>Filimonas</taxon>
    </lineage>
</organism>
<keyword evidence="2" id="KW-0808">Transferase</keyword>
<evidence type="ECO:0000259" key="1">
    <source>
        <dbReference type="PROSITE" id="PS50042"/>
    </source>
</evidence>
<dbReference type="InterPro" id="IPR018490">
    <property type="entry name" value="cNMP-bd_dom_sf"/>
</dbReference>
<evidence type="ECO:0000313" key="2">
    <source>
        <dbReference type="EMBL" id="SIT32227.1"/>
    </source>
</evidence>
<name>A0A173MB32_9BACT</name>
<dbReference type="InterPro" id="IPR014710">
    <property type="entry name" value="RmlC-like_jellyroll"/>
</dbReference>
<dbReference type="CDD" id="cd00038">
    <property type="entry name" value="CAP_ED"/>
    <property type="match status" value="1"/>
</dbReference>
<sequence>MTKELINSLQQFGTTIPQADAGLIASAFTLRTYQEGETLFRGGTVCKEMFFIYEGVVRIASINETGNEVNFFFVREQALCTILDSFQQQTVTDSHIIAACPVRVGVVSKTQLDNLYHQLPYLQPLITHISQQLLIHKINLRNSYLSMQDSASRYKLFLELQADIALRVSLNNIASYLGITPQSLSRIHRNLR</sequence>
<dbReference type="GO" id="GO:0016301">
    <property type="term" value="F:kinase activity"/>
    <property type="evidence" value="ECO:0007669"/>
    <property type="project" value="UniProtKB-KW"/>
</dbReference>
<reference evidence="3" key="1">
    <citation type="submission" date="2017-01" db="EMBL/GenBank/DDBJ databases">
        <authorList>
            <person name="Varghese N."/>
            <person name="Submissions S."/>
        </authorList>
    </citation>
    <scope>NUCLEOTIDE SEQUENCE [LARGE SCALE GENOMIC DNA]</scope>
    <source>
        <strain evidence="3">DSM 21054</strain>
    </source>
</reference>
<dbReference type="KEGG" id="fln:FLA_0736"/>
<keyword evidence="2" id="KW-0418">Kinase</keyword>